<feature type="domain" description="Bacterial surface antigen (D15)" evidence="4">
    <location>
        <begin position="613"/>
        <end position="721"/>
    </location>
</feature>
<dbReference type="RefSeq" id="WP_170035242.1">
    <property type="nucleotide sequence ID" value="NZ_JABDTL010000001.1"/>
</dbReference>
<evidence type="ECO:0000256" key="3">
    <source>
        <dbReference type="SAM" id="MobiDB-lite"/>
    </source>
</evidence>
<evidence type="ECO:0000259" key="4">
    <source>
        <dbReference type="Pfam" id="PF01103"/>
    </source>
</evidence>
<evidence type="ECO:0000313" key="6">
    <source>
        <dbReference type="Proteomes" id="UP000582837"/>
    </source>
</evidence>
<dbReference type="Pfam" id="PF01103">
    <property type="entry name" value="Omp85"/>
    <property type="match status" value="1"/>
</dbReference>
<proteinExistence type="predicted"/>
<dbReference type="Proteomes" id="UP000582837">
    <property type="component" value="Unassembled WGS sequence"/>
</dbReference>
<keyword evidence="2" id="KW-0472">Membrane</keyword>
<sequence>MLLTLAFAALLQGTPTLQDSTSAYPDAGTRQLVAGARERRARVERTIDAYQVTARQRIHVGVEALSRQRTLFGQEMAAQIEWRRGQTGTVRILGAREASPSTSRGVSLPDDLMSEGPDLAFDPDQLQLDIFSFGISVGARDTTAARRERTRAADGEVSAGTEVERDSTGKKTGTSVEIDATPVDPLGAGSEAHYRFRSGDTTTVRLPDGTRLQMVQLEIIPRRREFRLLRGTLWIDLQTHGVVRSVLTTARPFDLRRDVDEDLPGVIDAAGPIRAVVRYVTVEYALTQGRFWLPRLMAVDLEANMGVVAGLPVRFERSYADYQVTASAAPQQAPRLAGAPRDTMAERVCRNDAKETGASCRCNSVACSLWRVEIPADTAALLASADLPEPLAGGSSKLITGEEVESLARVLVPGFGDFAPELHTEVASLRMLRYNRVEALSVGARADVEYGPLTVDGEARIGLADLEPKAELGVTRQTAFWNTRLGGYRRLVAFDPSTSGRALGPGNSLSALLLGRDEYDYFLASGAEITGSPIRAGAWTYNWRLFGEHQHPSTRNTQISLARAWEGSDVFRDNRAAARADQLGAGLSLRREFGSDRSQARLTTGVGLEGQTGDFQFGRGQAFARVTSGLGGRLGLALEGAAGSTTGDVPVQGLWYLGGTQSVRGYPGALLGGTAFWRARAEVATPTPAARIVLFSDAGWVGPRDGWGGDPNLLSAGIGASVLDGLIRLDLSRAIREPKGWRVDLYLDAAL</sequence>
<name>A0A841H6V2_9BACT</name>
<dbReference type="EMBL" id="JACHIA010000027">
    <property type="protein sequence ID" value="MBB6073654.1"/>
    <property type="molecule type" value="Genomic_DNA"/>
</dbReference>
<evidence type="ECO:0000256" key="2">
    <source>
        <dbReference type="ARBA" id="ARBA00023136"/>
    </source>
</evidence>
<comment type="subcellular location">
    <subcellularLocation>
        <location evidence="1">Membrane</location>
    </subcellularLocation>
</comment>
<evidence type="ECO:0000313" key="5">
    <source>
        <dbReference type="EMBL" id="MBB6073654.1"/>
    </source>
</evidence>
<dbReference type="InterPro" id="IPR000184">
    <property type="entry name" value="Bac_surfAg_D15"/>
</dbReference>
<accession>A0A841H6V2</accession>
<feature type="region of interest" description="Disordered" evidence="3">
    <location>
        <begin position="147"/>
        <end position="184"/>
    </location>
</feature>
<gene>
    <name evidence="5" type="ORF">HNQ61_005325</name>
</gene>
<keyword evidence="6" id="KW-1185">Reference proteome</keyword>
<dbReference type="AlphaFoldDB" id="A0A841H6V2"/>
<reference evidence="5 6" key="1">
    <citation type="submission" date="2020-08" db="EMBL/GenBank/DDBJ databases">
        <title>Genomic Encyclopedia of Type Strains, Phase IV (KMG-IV): sequencing the most valuable type-strain genomes for metagenomic binning, comparative biology and taxonomic classification.</title>
        <authorList>
            <person name="Goeker M."/>
        </authorList>
    </citation>
    <scope>NUCLEOTIDE SEQUENCE [LARGE SCALE GENOMIC DNA]</scope>
    <source>
        <strain evidence="5 6">DSM 29007</strain>
    </source>
</reference>
<evidence type="ECO:0000256" key="1">
    <source>
        <dbReference type="ARBA" id="ARBA00004370"/>
    </source>
</evidence>
<protein>
    <recommendedName>
        <fullName evidence="4">Bacterial surface antigen (D15) domain-containing protein</fullName>
    </recommendedName>
</protein>
<dbReference type="Gene3D" id="2.40.160.50">
    <property type="entry name" value="membrane protein fhac: a member of the omp85/tpsb transporter family"/>
    <property type="match status" value="1"/>
</dbReference>
<dbReference type="GO" id="GO:0019867">
    <property type="term" value="C:outer membrane"/>
    <property type="evidence" value="ECO:0007669"/>
    <property type="project" value="InterPro"/>
</dbReference>
<organism evidence="5 6">
    <name type="scientific">Longimicrobium terrae</name>
    <dbReference type="NCBI Taxonomy" id="1639882"/>
    <lineage>
        <taxon>Bacteria</taxon>
        <taxon>Pseudomonadati</taxon>
        <taxon>Gemmatimonadota</taxon>
        <taxon>Longimicrobiia</taxon>
        <taxon>Longimicrobiales</taxon>
        <taxon>Longimicrobiaceae</taxon>
        <taxon>Longimicrobium</taxon>
    </lineage>
</organism>
<comment type="caution">
    <text evidence="5">The sequence shown here is derived from an EMBL/GenBank/DDBJ whole genome shotgun (WGS) entry which is preliminary data.</text>
</comment>